<gene>
    <name evidence="4" type="ORF">SAMN05421870_11128</name>
</gene>
<dbReference type="InterPro" id="IPR003697">
    <property type="entry name" value="Maf-like"/>
</dbReference>
<evidence type="ECO:0000256" key="1">
    <source>
        <dbReference type="ARBA" id="ARBA00001968"/>
    </source>
</evidence>
<dbReference type="RefSeq" id="WP_075002051.1">
    <property type="nucleotide sequence ID" value="NZ_FOGO01000011.1"/>
</dbReference>
<comment type="catalytic activity">
    <reaction evidence="3">
        <text>a 2'-deoxyribonucleoside 5'-triphosphate + H2O = a 2'-deoxyribonucleoside 5'-phosphate + diphosphate + H(+)</text>
        <dbReference type="Rhea" id="RHEA:44644"/>
        <dbReference type="ChEBI" id="CHEBI:15377"/>
        <dbReference type="ChEBI" id="CHEBI:15378"/>
        <dbReference type="ChEBI" id="CHEBI:33019"/>
        <dbReference type="ChEBI" id="CHEBI:61560"/>
        <dbReference type="ChEBI" id="CHEBI:65317"/>
        <dbReference type="EC" id="3.6.1.9"/>
    </reaction>
</comment>
<evidence type="ECO:0000313" key="4">
    <source>
        <dbReference type="EMBL" id="SES18181.1"/>
    </source>
</evidence>
<comment type="cofactor">
    <cofactor evidence="1 3">
        <name>a divalent metal cation</name>
        <dbReference type="ChEBI" id="CHEBI:60240"/>
    </cofactor>
</comment>
<keyword evidence="2 3" id="KW-0378">Hydrolase</keyword>
<dbReference type="PANTHER" id="PTHR43213:SF5">
    <property type="entry name" value="BIFUNCTIONAL DTTP_UTP PYROPHOSPHATASE_METHYLTRANSFERASE PROTEIN-RELATED"/>
    <property type="match status" value="1"/>
</dbReference>
<dbReference type="SUPFAM" id="SSF52972">
    <property type="entry name" value="ITPase-like"/>
    <property type="match status" value="1"/>
</dbReference>
<keyword evidence="3" id="KW-0963">Cytoplasm</keyword>
<dbReference type="OrthoDB" id="3527985at2"/>
<dbReference type="PIRSF" id="PIRSF006305">
    <property type="entry name" value="Maf"/>
    <property type="match status" value="1"/>
</dbReference>
<evidence type="ECO:0000313" key="5">
    <source>
        <dbReference type="Proteomes" id="UP000182841"/>
    </source>
</evidence>
<proteinExistence type="inferred from homology"/>
<dbReference type="CDD" id="cd00555">
    <property type="entry name" value="Maf"/>
    <property type="match status" value="1"/>
</dbReference>
<evidence type="ECO:0000256" key="3">
    <source>
        <dbReference type="HAMAP-Rule" id="MF_00528"/>
    </source>
</evidence>
<dbReference type="NCBIfam" id="TIGR00172">
    <property type="entry name" value="maf"/>
    <property type="match status" value="1"/>
</dbReference>
<dbReference type="GO" id="GO:0047429">
    <property type="term" value="F:nucleoside triphosphate diphosphatase activity"/>
    <property type="evidence" value="ECO:0007669"/>
    <property type="project" value="UniProtKB-EC"/>
</dbReference>
<name>A0A1H9V9H1_9ACTN</name>
<dbReference type="Proteomes" id="UP000182841">
    <property type="component" value="Unassembled WGS sequence"/>
</dbReference>
<keyword evidence="5" id="KW-1185">Reference proteome</keyword>
<dbReference type="GO" id="GO:0009117">
    <property type="term" value="P:nucleotide metabolic process"/>
    <property type="evidence" value="ECO:0007669"/>
    <property type="project" value="UniProtKB-KW"/>
</dbReference>
<dbReference type="AlphaFoldDB" id="A0A1H9V9H1"/>
<dbReference type="GO" id="GO:0005737">
    <property type="term" value="C:cytoplasm"/>
    <property type="evidence" value="ECO:0007669"/>
    <property type="project" value="UniProtKB-SubCell"/>
</dbReference>
<feature type="active site" description="Proton acceptor" evidence="3">
    <location>
        <position position="76"/>
    </location>
</feature>
<comment type="similarity">
    <text evidence="3">Belongs to the Maf family.</text>
</comment>
<sequence length="207" mass="21257">MARMNSPRLVLASASPARLALLRQAGMAPEVVVSGVDEDALDAPTPSELARVLAEAKAAAVAARAEAAEALVVGCDSVLELDGRPLGKPADAAEATARWRDMRGRSGVLHTGHCVVDTRAAAEGARRSVTASTTVHFGQPSDAEVAAYVASGEPLHVAGAFTLDGRSGPFVDGIEGDHGNVLGLSLPTLRRLLGELGVAVTDLWAPR</sequence>
<evidence type="ECO:0000256" key="2">
    <source>
        <dbReference type="ARBA" id="ARBA00022801"/>
    </source>
</evidence>
<dbReference type="EC" id="3.6.1.9" evidence="3"/>
<comment type="caution">
    <text evidence="3">Lacks conserved residue(s) required for the propagation of feature annotation.</text>
</comment>
<dbReference type="HAMAP" id="MF_00528">
    <property type="entry name" value="Maf"/>
    <property type="match status" value="1"/>
</dbReference>
<comment type="catalytic activity">
    <reaction evidence="3">
        <text>a ribonucleoside 5'-triphosphate + H2O = a ribonucleoside 5'-phosphate + diphosphate + H(+)</text>
        <dbReference type="Rhea" id="RHEA:23996"/>
        <dbReference type="ChEBI" id="CHEBI:15377"/>
        <dbReference type="ChEBI" id="CHEBI:15378"/>
        <dbReference type="ChEBI" id="CHEBI:33019"/>
        <dbReference type="ChEBI" id="CHEBI:58043"/>
        <dbReference type="ChEBI" id="CHEBI:61557"/>
        <dbReference type="EC" id="3.6.1.9"/>
    </reaction>
</comment>
<dbReference type="STRING" id="943816.AN217_25565"/>
<reference evidence="5" key="1">
    <citation type="submission" date="2016-10" db="EMBL/GenBank/DDBJ databases">
        <authorList>
            <person name="Varghese N."/>
            <person name="Submissions S."/>
        </authorList>
    </citation>
    <scope>NUCLEOTIDE SEQUENCE [LARGE SCALE GENOMIC DNA]</scope>
    <source>
        <strain evidence="5">CGMCC 4.6825</strain>
    </source>
</reference>
<dbReference type="Gene3D" id="3.90.950.10">
    <property type="match status" value="1"/>
</dbReference>
<accession>A0A1H9V9H1</accession>
<dbReference type="PANTHER" id="PTHR43213">
    <property type="entry name" value="BIFUNCTIONAL DTTP/UTP PYROPHOSPHATASE/METHYLTRANSFERASE PROTEIN-RELATED"/>
    <property type="match status" value="1"/>
</dbReference>
<organism evidence="4 5">
    <name type="scientific">Streptomyces qinglanensis</name>
    <dbReference type="NCBI Taxonomy" id="943816"/>
    <lineage>
        <taxon>Bacteria</taxon>
        <taxon>Bacillati</taxon>
        <taxon>Actinomycetota</taxon>
        <taxon>Actinomycetes</taxon>
        <taxon>Kitasatosporales</taxon>
        <taxon>Streptomycetaceae</taxon>
        <taxon>Streptomyces</taxon>
    </lineage>
</organism>
<dbReference type="Pfam" id="PF02545">
    <property type="entry name" value="Maf"/>
    <property type="match status" value="1"/>
</dbReference>
<comment type="function">
    <text evidence="3">Nucleoside triphosphate pyrophosphatase. May have a dual role in cell division arrest and in preventing the incorporation of modified nucleotides into cellular nucleic acids.</text>
</comment>
<dbReference type="InterPro" id="IPR029001">
    <property type="entry name" value="ITPase-like_fam"/>
</dbReference>
<protein>
    <recommendedName>
        <fullName evidence="3">Nucleoside triphosphate pyrophosphatase</fullName>
        <ecNumber evidence="3">3.6.1.9</ecNumber>
    </recommendedName>
    <alternativeName>
        <fullName evidence="3">Nucleotide pyrophosphatase</fullName>
        <shortName evidence="3">Nucleotide PPase</shortName>
    </alternativeName>
</protein>
<keyword evidence="3" id="KW-0546">Nucleotide metabolism</keyword>
<dbReference type="EMBL" id="FOGO01000011">
    <property type="protein sequence ID" value="SES18181.1"/>
    <property type="molecule type" value="Genomic_DNA"/>
</dbReference>
<comment type="subcellular location">
    <subcellularLocation>
        <location evidence="3">Cytoplasm</location>
    </subcellularLocation>
</comment>